<feature type="compositionally biased region" description="Basic and acidic residues" evidence="1">
    <location>
        <begin position="74"/>
        <end position="88"/>
    </location>
</feature>
<name>A0A803MV09_CHEQI</name>
<reference evidence="2" key="2">
    <citation type="submission" date="2021-03" db="UniProtKB">
        <authorList>
            <consortium name="EnsemblPlants"/>
        </authorList>
    </citation>
    <scope>IDENTIFICATION</scope>
</reference>
<sequence length="169" mass="18414">MINLDPLHDAFFATDVEEEGDIIQMSIHSFNIDSPWPRRMYDAGDRGPYISDYTWKSLRKVLQSIDDIKEGRREEIKRRGKRALDFSKEGAFGKGEDSSAPKRPRPEGAKEPSTRINPNQGGVGVAAPPAEVAQDVGGAAAPSPADPNDGVPEAQDIEDELGVVLSLTE</sequence>
<evidence type="ECO:0000256" key="1">
    <source>
        <dbReference type="SAM" id="MobiDB-lite"/>
    </source>
</evidence>
<dbReference type="Gramene" id="AUR62035736-RA">
    <property type="protein sequence ID" value="AUR62035736-RA:cds"/>
    <property type="gene ID" value="AUR62035736"/>
</dbReference>
<feature type="compositionally biased region" description="Basic and acidic residues" evidence="1">
    <location>
        <begin position="94"/>
        <end position="113"/>
    </location>
</feature>
<dbReference type="Proteomes" id="UP000596660">
    <property type="component" value="Unplaced"/>
</dbReference>
<evidence type="ECO:0000313" key="3">
    <source>
        <dbReference type="Proteomes" id="UP000596660"/>
    </source>
</evidence>
<dbReference type="EnsemblPlants" id="AUR62035736-RA">
    <property type="protein sequence ID" value="AUR62035736-RA:cds"/>
    <property type="gene ID" value="AUR62035736"/>
</dbReference>
<reference evidence="2" key="1">
    <citation type="journal article" date="2017" name="Nature">
        <title>The genome of Chenopodium quinoa.</title>
        <authorList>
            <person name="Jarvis D.E."/>
            <person name="Ho Y.S."/>
            <person name="Lightfoot D.J."/>
            <person name="Schmoeckel S.M."/>
            <person name="Li B."/>
            <person name="Borm T.J.A."/>
            <person name="Ohyanagi H."/>
            <person name="Mineta K."/>
            <person name="Michell C.T."/>
            <person name="Saber N."/>
            <person name="Kharbatia N.M."/>
            <person name="Rupper R.R."/>
            <person name="Sharp A.R."/>
            <person name="Dally N."/>
            <person name="Boughton B.A."/>
            <person name="Woo Y.H."/>
            <person name="Gao G."/>
            <person name="Schijlen E.G.W.M."/>
            <person name="Guo X."/>
            <person name="Momin A.A."/>
            <person name="Negrao S."/>
            <person name="Al-Babili S."/>
            <person name="Gehring C."/>
            <person name="Roessner U."/>
            <person name="Jung C."/>
            <person name="Murphy K."/>
            <person name="Arold S.T."/>
            <person name="Gojobori T."/>
            <person name="van der Linden C.G."/>
            <person name="van Loo E.N."/>
            <person name="Jellen E.N."/>
            <person name="Maughan P.J."/>
            <person name="Tester M."/>
        </authorList>
    </citation>
    <scope>NUCLEOTIDE SEQUENCE [LARGE SCALE GENOMIC DNA]</scope>
    <source>
        <strain evidence="2">cv. PI 614886</strain>
    </source>
</reference>
<protein>
    <submittedName>
        <fullName evidence="2">Uncharacterized protein</fullName>
    </submittedName>
</protein>
<proteinExistence type="predicted"/>
<dbReference type="AlphaFoldDB" id="A0A803MV09"/>
<organism evidence="2 3">
    <name type="scientific">Chenopodium quinoa</name>
    <name type="common">Quinoa</name>
    <dbReference type="NCBI Taxonomy" id="63459"/>
    <lineage>
        <taxon>Eukaryota</taxon>
        <taxon>Viridiplantae</taxon>
        <taxon>Streptophyta</taxon>
        <taxon>Embryophyta</taxon>
        <taxon>Tracheophyta</taxon>
        <taxon>Spermatophyta</taxon>
        <taxon>Magnoliopsida</taxon>
        <taxon>eudicotyledons</taxon>
        <taxon>Gunneridae</taxon>
        <taxon>Pentapetalae</taxon>
        <taxon>Caryophyllales</taxon>
        <taxon>Chenopodiaceae</taxon>
        <taxon>Chenopodioideae</taxon>
        <taxon>Atripliceae</taxon>
        <taxon>Chenopodium</taxon>
    </lineage>
</organism>
<evidence type="ECO:0000313" key="2">
    <source>
        <dbReference type="EnsemblPlants" id="AUR62035736-RA:cds"/>
    </source>
</evidence>
<feature type="region of interest" description="Disordered" evidence="1">
    <location>
        <begin position="74"/>
        <end position="169"/>
    </location>
</feature>
<keyword evidence="3" id="KW-1185">Reference proteome</keyword>
<accession>A0A803MV09</accession>